<protein>
    <submittedName>
        <fullName evidence="2">Uncharacterized protein</fullName>
    </submittedName>
</protein>
<keyword evidence="1" id="KW-0472">Membrane</keyword>
<feature type="transmembrane region" description="Helical" evidence="1">
    <location>
        <begin position="21"/>
        <end position="44"/>
    </location>
</feature>
<gene>
    <name evidence="2" type="ORF">HMPREF0444_0980</name>
</gene>
<proteinExistence type="predicted"/>
<accession>C8NGD5</accession>
<name>C8NGD5_9LACT</name>
<evidence type="ECO:0000256" key="1">
    <source>
        <dbReference type="SAM" id="Phobius"/>
    </source>
</evidence>
<evidence type="ECO:0000313" key="3">
    <source>
        <dbReference type="Proteomes" id="UP000005926"/>
    </source>
</evidence>
<reference evidence="2 3" key="1">
    <citation type="submission" date="2009-08" db="EMBL/GenBank/DDBJ databases">
        <authorList>
            <person name="Muzny D."/>
            <person name="Qin X."/>
            <person name="Deng J."/>
            <person name="Jiang H."/>
            <person name="Liu Y."/>
            <person name="Qu J."/>
            <person name="Song X.-Z."/>
            <person name="Zhang L."/>
            <person name="Thornton R."/>
            <person name="Coyle M."/>
            <person name="Francisco L."/>
            <person name="Jackson L."/>
            <person name="Javaid M."/>
            <person name="Korchina V."/>
            <person name="Kovar C."/>
            <person name="Mata R."/>
            <person name="Mathew T."/>
            <person name="Ngo R."/>
            <person name="Nguyen L."/>
            <person name="Nguyen N."/>
            <person name="Okwuonu G."/>
            <person name="Ongeri F."/>
            <person name="Pham C."/>
            <person name="Simmons D."/>
            <person name="Wilczek-Boney K."/>
            <person name="Hale W."/>
            <person name="Jakkamsetti A."/>
            <person name="Pham P."/>
            <person name="Ruth R."/>
            <person name="San Lucas F."/>
            <person name="Warren J."/>
            <person name="Zhang J."/>
            <person name="Zhao Z."/>
            <person name="Zhou C."/>
            <person name="Zhu D."/>
            <person name="Lee S."/>
            <person name="Bess C."/>
            <person name="Blankenburg K."/>
            <person name="Forbes L."/>
            <person name="Fu Q."/>
            <person name="Gubbala S."/>
            <person name="Hirani K."/>
            <person name="Jayaseelan J.C."/>
            <person name="Lara F."/>
            <person name="Munidasa M."/>
            <person name="Palculict T."/>
            <person name="Patil S."/>
            <person name="Pu L.-L."/>
            <person name="Saada N."/>
            <person name="Tang L."/>
            <person name="Weissenberger G."/>
            <person name="Zhu Y."/>
            <person name="Hemphill L."/>
            <person name="Shang Y."/>
            <person name="Youmans B."/>
            <person name="Ayvaz T."/>
            <person name="Ross M."/>
            <person name="Santibanez J."/>
            <person name="Aqrawi P."/>
            <person name="Gross S."/>
            <person name="Joshi V."/>
            <person name="Fowler G."/>
            <person name="Nazareth L."/>
            <person name="Reid J."/>
            <person name="Worley K."/>
            <person name="Petrosino J."/>
            <person name="Highlander S."/>
            <person name="Gibbs R."/>
        </authorList>
    </citation>
    <scope>NUCLEOTIDE SEQUENCE [LARGE SCALE GENOMIC DNA]</scope>
    <source>
        <strain evidence="2 3">ATCC 49175</strain>
    </source>
</reference>
<dbReference type="HOGENOM" id="CLU_3007889_0_0_9"/>
<evidence type="ECO:0000313" key="2">
    <source>
        <dbReference type="EMBL" id="EEW37267.1"/>
    </source>
</evidence>
<keyword evidence="3" id="KW-1185">Reference proteome</keyword>
<keyword evidence="1" id="KW-1133">Transmembrane helix</keyword>
<dbReference type="EMBL" id="ACKZ01000018">
    <property type="protein sequence ID" value="EEW37267.1"/>
    <property type="molecule type" value="Genomic_DNA"/>
</dbReference>
<organism evidence="2 3">
    <name type="scientific">Granulicatella adiacens ATCC 49175</name>
    <dbReference type="NCBI Taxonomy" id="638301"/>
    <lineage>
        <taxon>Bacteria</taxon>
        <taxon>Bacillati</taxon>
        <taxon>Bacillota</taxon>
        <taxon>Bacilli</taxon>
        <taxon>Lactobacillales</taxon>
        <taxon>Carnobacteriaceae</taxon>
        <taxon>Granulicatella</taxon>
    </lineage>
</organism>
<dbReference type="AlphaFoldDB" id="C8NGD5"/>
<dbReference type="Proteomes" id="UP000005926">
    <property type="component" value="Unassembled WGS sequence"/>
</dbReference>
<comment type="caution">
    <text evidence="2">The sequence shown here is derived from an EMBL/GenBank/DDBJ whole genome shotgun (WGS) entry which is preliminary data.</text>
</comment>
<dbReference type="STRING" id="638301.HMPREF0444_0980"/>
<keyword evidence="1" id="KW-0812">Transmembrane</keyword>
<sequence length="56" mass="6600">MYLVIRHYDFKQLKVRFHWSVLIWVPVLFTIVGLFGDVVTTLSGEYNYFDPALMGC</sequence>